<gene>
    <name evidence="1" type="ORF">E3U43_009381</name>
</gene>
<name>A0ACD3QB89_LARCR</name>
<protein>
    <submittedName>
        <fullName evidence="1">Uncharacterized protein</fullName>
    </submittedName>
</protein>
<evidence type="ECO:0000313" key="2">
    <source>
        <dbReference type="Proteomes" id="UP000793456"/>
    </source>
</evidence>
<reference evidence="1" key="1">
    <citation type="submission" date="2018-11" db="EMBL/GenBank/DDBJ databases">
        <title>The sequence and de novo assembly of Larimichthys crocea genome using PacBio and Hi-C technologies.</title>
        <authorList>
            <person name="Xu P."/>
            <person name="Chen B."/>
            <person name="Zhou Z."/>
            <person name="Ke Q."/>
            <person name="Wu Y."/>
            <person name="Bai H."/>
            <person name="Pu F."/>
        </authorList>
    </citation>
    <scope>NUCLEOTIDE SEQUENCE</scope>
    <source>
        <tissue evidence="1">Muscle</tissue>
    </source>
</reference>
<sequence>MAAMYRSASLEQKEIMSLYGRGREHYFVGDEDCHSEEYDLDSACGDEGDRSVRRSLSVEIYGLQRQQQVYFSNQEYYRRLEELKSAHLRNMAELERLYISHGREWHGEEDDGGLGRGDDREARLSVSSGPARKLQRINSQEELDFHETSSGSDQSELYREDSMGELELDNPRGTAQDRTFVREILLSPEEMTTEKQFLFQPEASDSKLHGRLPRQTGVRANSKVTVPKPFQMMLREEERKRHKVRTRSEIELENTLLRRELEELQECQKKFRASPAPAHIHLPLYEIISRRSGQRSRNSNSNSKHDTKRNQTSAAASLQPFHFLERERRKREAKMVEEFGKLGPKGERQAFRARPMPSSVVRHQRQSGHQDHKLPAGVSHRLHTGEGDQSDPNSNMEPDVLQTKSDTKEQVDLTSVKETQQHLLTSAARRSADESQRVRDFRKSKETTNHHD</sequence>
<organism evidence="1 2">
    <name type="scientific">Larimichthys crocea</name>
    <name type="common">Large yellow croaker</name>
    <name type="synonym">Pseudosciaena crocea</name>
    <dbReference type="NCBI Taxonomy" id="215358"/>
    <lineage>
        <taxon>Eukaryota</taxon>
        <taxon>Metazoa</taxon>
        <taxon>Chordata</taxon>
        <taxon>Craniata</taxon>
        <taxon>Vertebrata</taxon>
        <taxon>Euteleostomi</taxon>
        <taxon>Actinopterygii</taxon>
        <taxon>Neopterygii</taxon>
        <taxon>Teleostei</taxon>
        <taxon>Neoteleostei</taxon>
        <taxon>Acanthomorphata</taxon>
        <taxon>Eupercaria</taxon>
        <taxon>Sciaenidae</taxon>
        <taxon>Larimichthys</taxon>
    </lineage>
</organism>
<dbReference type="EMBL" id="CM011694">
    <property type="protein sequence ID" value="TMS04224.1"/>
    <property type="molecule type" value="Genomic_DNA"/>
</dbReference>
<keyword evidence="2" id="KW-1185">Reference proteome</keyword>
<accession>A0ACD3QB89</accession>
<proteinExistence type="predicted"/>
<evidence type="ECO:0000313" key="1">
    <source>
        <dbReference type="EMBL" id="TMS04224.1"/>
    </source>
</evidence>
<comment type="caution">
    <text evidence="1">The sequence shown here is derived from an EMBL/GenBank/DDBJ whole genome shotgun (WGS) entry which is preliminary data.</text>
</comment>
<dbReference type="Proteomes" id="UP000793456">
    <property type="component" value="Chromosome XXI"/>
</dbReference>